<protein>
    <submittedName>
        <fullName evidence="2">Uncharacterized protein</fullName>
    </submittedName>
</protein>
<dbReference type="EMBL" id="BSUN01000001">
    <property type="protein sequence ID" value="GMA35601.1"/>
    <property type="molecule type" value="Genomic_DNA"/>
</dbReference>
<dbReference type="Proteomes" id="UP001157125">
    <property type="component" value="Unassembled WGS sequence"/>
</dbReference>
<evidence type="ECO:0000313" key="2">
    <source>
        <dbReference type="EMBL" id="GMA35601.1"/>
    </source>
</evidence>
<proteinExistence type="predicted"/>
<accession>A0ABQ6IDX2</accession>
<feature type="region of interest" description="Disordered" evidence="1">
    <location>
        <begin position="152"/>
        <end position="182"/>
    </location>
</feature>
<comment type="caution">
    <text evidence="2">The sequence shown here is derived from an EMBL/GenBank/DDBJ whole genome shotgun (WGS) entry which is preliminary data.</text>
</comment>
<reference evidence="3" key="1">
    <citation type="journal article" date="2019" name="Int. J. Syst. Evol. Microbiol.">
        <title>The Global Catalogue of Microorganisms (GCM) 10K type strain sequencing project: providing services to taxonomists for standard genome sequencing and annotation.</title>
        <authorList>
            <consortium name="The Broad Institute Genomics Platform"/>
            <consortium name="The Broad Institute Genome Sequencing Center for Infectious Disease"/>
            <person name="Wu L."/>
            <person name="Ma J."/>
        </authorList>
    </citation>
    <scope>NUCLEOTIDE SEQUENCE [LARGE SCALE GENOMIC DNA]</scope>
    <source>
        <strain evidence="3">NBRC 112299</strain>
    </source>
</reference>
<sequence>MPRLEERAQKFADSEVGSRLEENATLKSEEGVFAEARDRLDHCDTVIADADFAAIERLTVEIPGIAGSSREDLLKPVTEALDKAAADLLAALDSIDSALTTARQTTDTAAATWNEAVKPDRESTNEVFRTLIEEGHRPDEYLATKARLDTLTKRAEHKKTLSKKQEKPTHRAQRSPQGACRQ</sequence>
<organism evidence="2 3">
    <name type="scientific">Demequina litorisediminis</name>
    <dbReference type="NCBI Taxonomy" id="1849022"/>
    <lineage>
        <taxon>Bacteria</taxon>
        <taxon>Bacillati</taxon>
        <taxon>Actinomycetota</taxon>
        <taxon>Actinomycetes</taxon>
        <taxon>Micrococcales</taxon>
        <taxon>Demequinaceae</taxon>
        <taxon>Demequina</taxon>
    </lineage>
</organism>
<gene>
    <name evidence="2" type="ORF">GCM10025876_18050</name>
</gene>
<dbReference type="RefSeq" id="WP_284328081.1">
    <property type="nucleotide sequence ID" value="NZ_BSUN01000001.1"/>
</dbReference>
<evidence type="ECO:0000256" key="1">
    <source>
        <dbReference type="SAM" id="MobiDB-lite"/>
    </source>
</evidence>
<keyword evidence="3" id="KW-1185">Reference proteome</keyword>
<name>A0ABQ6IDX2_9MICO</name>
<evidence type="ECO:0000313" key="3">
    <source>
        <dbReference type="Proteomes" id="UP001157125"/>
    </source>
</evidence>